<sequence length="188" mass="19280">MHTTSDTTRRKVLVPLATLLVAGAVAIGSGATFTSTSTTATAVTSGTLTHANSKNEQTLTIDDIKPGDVKTGTLTITNDGTLDSELALTELVDGTNTFETGVLDLKITSRIDDAATTTVVNDEFGALPDGTPVVIGDLPVDSVATLTFTVSLDASAGNANQGKSASATFSWVTTQKNDSSTVAWLPFA</sequence>
<dbReference type="AlphaFoldDB" id="A0A2T8F776"/>
<evidence type="ECO:0000313" key="2">
    <source>
        <dbReference type="EMBL" id="PVG81563.1"/>
    </source>
</evidence>
<proteinExistence type="predicted"/>
<feature type="chain" id="PRO_5038989816" evidence="1">
    <location>
        <begin position="27"/>
        <end position="188"/>
    </location>
</feature>
<protein>
    <submittedName>
        <fullName evidence="2">Uncharacterized protein</fullName>
    </submittedName>
</protein>
<dbReference type="RefSeq" id="WP_116573330.1">
    <property type="nucleotide sequence ID" value="NZ_QDGZ01000007.1"/>
</dbReference>
<organism evidence="2 3">
    <name type="scientific">Nocardioides gansuensis</name>
    <dbReference type="NCBI Taxonomy" id="2138300"/>
    <lineage>
        <taxon>Bacteria</taxon>
        <taxon>Bacillati</taxon>
        <taxon>Actinomycetota</taxon>
        <taxon>Actinomycetes</taxon>
        <taxon>Propionibacteriales</taxon>
        <taxon>Nocardioidaceae</taxon>
        <taxon>Nocardioides</taxon>
    </lineage>
</organism>
<reference evidence="2 3" key="1">
    <citation type="submission" date="2018-04" db="EMBL/GenBank/DDBJ databases">
        <title>Genome of Nocardioides gansuensis WSJ-1.</title>
        <authorList>
            <person name="Wu S."/>
            <person name="Wang G."/>
        </authorList>
    </citation>
    <scope>NUCLEOTIDE SEQUENCE [LARGE SCALE GENOMIC DNA]</scope>
    <source>
        <strain evidence="2 3">WSJ-1</strain>
    </source>
</reference>
<feature type="signal peptide" evidence="1">
    <location>
        <begin position="1"/>
        <end position="26"/>
    </location>
</feature>
<keyword evidence="1" id="KW-0732">Signal</keyword>
<evidence type="ECO:0000313" key="3">
    <source>
        <dbReference type="Proteomes" id="UP000246018"/>
    </source>
</evidence>
<gene>
    <name evidence="2" type="ORF">DDE18_16265</name>
</gene>
<keyword evidence="3" id="KW-1185">Reference proteome</keyword>
<dbReference type="InterPro" id="IPR022121">
    <property type="entry name" value="Peptidase_M73_camelysin"/>
</dbReference>
<accession>A0A2T8F776</accession>
<dbReference type="Pfam" id="PF12389">
    <property type="entry name" value="Peptidase_M73"/>
    <property type="match status" value="1"/>
</dbReference>
<dbReference type="OrthoDB" id="3784946at2"/>
<evidence type="ECO:0000256" key="1">
    <source>
        <dbReference type="SAM" id="SignalP"/>
    </source>
</evidence>
<dbReference type="Proteomes" id="UP000246018">
    <property type="component" value="Unassembled WGS sequence"/>
</dbReference>
<dbReference type="EMBL" id="QDGZ01000007">
    <property type="protein sequence ID" value="PVG81563.1"/>
    <property type="molecule type" value="Genomic_DNA"/>
</dbReference>
<comment type="caution">
    <text evidence="2">The sequence shown here is derived from an EMBL/GenBank/DDBJ whole genome shotgun (WGS) entry which is preliminary data.</text>
</comment>
<name>A0A2T8F776_9ACTN</name>